<proteinExistence type="predicted"/>
<name>A0A364YAE8_9BACT</name>
<dbReference type="Proteomes" id="UP000251889">
    <property type="component" value="Unassembled WGS sequence"/>
</dbReference>
<dbReference type="AlphaFoldDB" id="A0A364YAE8"/>
<dbReference type="PANTHER" id="PTHR48075">
    <property type="entry name" value="3-HYDROXYACYL-COA DEHYDROGENASE FAMILY PROTEIN"/>
    <property type="match status" value="1"/>
</dbReference>
<dbReference type="GO" id="GO:0016616">
    <property type="term" value="F:oxidoreductase activity, acting on the CH-OH group of donors, NAD or NADP as acceptor"/>
    <property type="evidence" value="ECO:0007669"/>
    <property type="project" value="InterPro"/>
</dbReference>
<dbReference type="GO" id="GO:0006631">
    <property type="term" value="P:fatty acid metabolic process"/>
    <property type="evidence" value="ECO:0007669"/>
    <property type="project" value="InterPro"/>
</dbReference>
<comment type="caution">
    <text evidence="2">The sequence shown here is derived from an EMBL/GenBank/DDBJ whole genome shotgun (WGS) entry which is preliminary data.</text>
</comment>
<keyword evidence="3" id="KW-1185">Reference proteome</keyword>
<dbReference type="RefSeq" id="WP_112745580.1">
    <property type="nucleotide sequence ID" value="NZ_QMFY01000001.1"/>
</dbReference>
<organism evidence="2 3">
    <name type="scientific">Pseudochryseolinea flava</name>
    <dbReference type="NCBI Taxonomy" id="2059302"/>
    <lineage>
        <taxon>Bacteria</taxon>
        <taxon>Pseudomonadati</taxon>
        <taxon>Bacteroidota</taxon>
        <taxon>Cytophagia</taxon>
        <taxon>Cytophagales</taxon>
        <taxon>Fulvivirgaceae</taxon>
        <taxon>Pseudochryseolinea</taxon>
    </lineage>
</organism>
<feature type="domain" description="3-hydroxyacyl-CoA dehydrogenase C-terminal" evidence="1">
    <location>
        <begin position="137"/>
        <end position="215"/>
    </location>
</feature>
<dbReference type="PANTHER" id="PTHR48075:SF5">
    <property type="entry name" value="3-HYDROXYBUTYRYL-COA DEHYDROGENASE"/>
    <property type="match status" value="1"/>
</dbReference>
<evidence type="ECO:0000259" key="1">
    <source>
        <dbReference type="Pfam" id="PF00725"/>
    </source>
</evidence>
<dbReference type="EMBL" id="QMFY01000001">
    <property type="protein sequence ID" value="RAW03365.1"/>
    <property type="molecule type" value="Genomic_DNA"/>
</dbReference>
<dbReference type="InterPro" id="IPR008927">
    <property type="entry name" value="6-PGluconate_DH-like_C_sf"/>
</dbReference>
<accession>A0A364YAE8</accession>
<gene>
    <name evidence="2" type="ORF">DQQ10_04575</name>
</gene>
<dbReference type="InterPro" id="IPR013328">
    <property type="entry name" value="6PGD_dom2"/>
</dbReference>
<evidence type="ECO:0000313" key="2">
    <source>
        <dbReference type="EMBL" id="RAW03365.1"/>
    </source>
</evidence>
<dbReference type="Gene3D" id="1.10.1040.10">
    <property type="entry name" value="N-(1-d-carboxylethyl)-l-norvaline Dehydrogenase, domain 2"/>
    <property type="match status" value="1"/>
</dbReference>
<dbReference type="OrthoDB" id="2986269at2"/>
<dbReference type="InterPro" id="IPR006108">
    <property type="entry name" value="3HC_DH_C"/>
</dbReference>
<protein>
    <submittedName>
        <fullName evidence="2">3-hydroxyacyl-CoA dehydrogenase</fullName>
    </submittedName>
</protein>
<evidence type="ECO:0000313" key="3">
    <source>
        <dbReference type="Proteomes" id="UP000251889"/>
    </source>
</evidence>
<dbReference type="Pfam" id="PF00725">
    <property type="entry name" value="3HCDH"/>
    <property type="match status" value="1"/>
</dbReference>
<reference evidence="2 3" key="1">
    <citation type="submission" date="2018-06" db="EMBL/GenBank/DDBJ databases">
        <title>Chryseolinea flavus sp. nov., a member of the phylum Bacteroidetes isolated from soil.</title>
        <authorList>
            <person name="Li Y."/>
            <person name="Wang J."/>
        </authorList>
    </citation>
    <scope>NUCLEOTIDE SEQUENCE [LARGE SCALE GENOMIC DNA]</scope>
    <source>
        <strain evidence="2 3">SDU1-6</strain>
    </source>
</reference>
<sequence length="221" mass="25767">MKILIIGEDSNLQECKQKFGDEHQYTLSDAHREADKLLEDYELVIDFMIDEAPEQIEIYFNYQGTVLLNTTKITLTELTFHNRHKIKSKIFGFNGLPTLVNRELLEVSCIDSSDEMLLKQLCDGLKTKFTRVDDRVGLVTPRVICMIINEAYYTVQEGTASREDVDMAMKLGTNYPYGPFEWTKRIGLRHVYEVLEAVYEDTKDERYKICPLLKKEYLRSV</sequence>
<dbReference type="SUPFAM" id="SSF48179">
    <property type="entry name" value="6-phosphogluconate dehydrogenase C-terminal domain-like"/>
    <property type="match status" value="1"/>
</dbReference>